<sequence>MIGSSSKFDTHDDHQKSQIDIPSPCLPLPFLPLLARVRSDHRCSSNAKLIPSYLHSTTPTPSGFRSDERNGRSDSDFRFHWSDSDKDKTGETRIPGKKRKKGRACFKVGRRGSRGQLTLPHEHQTKKEDF</sequence>
<organism evidence="2 3">
    <name type="scientific">Botrytis paeoniae</name>
    <dbReference type="NCBI Taxonomy" id="278948"/>
    <lineage>
        <taxon>Eukaryota</taxon>
        <taxon>Fungi</taxon>
        <taxon>Dikarya</taxon>
        <taxon>Ascomycota</taxon>
        <taxon>Pezizomycotina</taxon>
        <taxon>Leotiomycetes</taxon>
        <taxon>Helotiales</taxon>
        <taxon>Sclerotiniaceae</taxon>
        <taxon>Botrytis</taxon>
    </lineage>
</organism>
<protein>
    <submittedName>
        <fullName evidence="2">Uncharacterized protein</fullName>
    </submittedName>
</protein>
<feature type="compositionally biased region" description="Basic and acidic residues" evidence="1">
    <location>
        <begin position="65"/>
        <end position="91"/>
    </location>
</feature>
<feature type="compositionally biased region" description="Basic and acidic residues" evidence="1">
    <location>
        <begin position="8"/>
        <end position="17"/>
    </location>
</feature>
<keyword evidence="3" id="KW-1185">Reference proteome</keyword>
<feature type="region of interest" description="Disordered" evidence="1">
    <location>
        <begin position="48"/>
        <end position="130"/>
    </location>
</feature>
<accession>A0A4Z1FUL8</accession>
<feature type="compositionally biased region" description="Basic residues" evidence="1">
    <location>
        <begin position="95"/>
        <end position="113"/>
    </location>
</feature>
<comment type="caution">
    <text evidence="2">The sequence shown here is derived from an EMBL/GenBank/DDBJ whole genome shotgun (WGS) entry which is preliminary data.</text>
</comment>
<evidence type="ECO:0000256" key="1">
    <source>
        <dbReference type="SAM" id="MobiDB-lite"/>
    </source>
</evidence>
<evidence type="ECO:0000313" key="2">
    <source>
        <dbReference type="EMBL" id="TGO26990.1"/>
    </source>
</evidence>
<reference evidence="2 3" key="1">
    <citation type="submission" date="2017-12" db="EMBL/GenBank/DDBJ databases">
        <title>Comparative genomics of Botrytis spp.</title>
        <authorList>
            <person name="Valero-Jimenez C.A."/>
            <person name="Tapia P."/>
            <person name="Veloso J."/>
            <person name="Silva-Moreno E."/>
            <person name="Staats M."/>
            <person name="Valdes J.H."/>
            <person name="Van Kan J.A.L."/>
        </authorList>
    </citation>
    <scope>NUCLEOTIDE SEQUENCE [LARGE SCALE GENOMIC DNA]</scope>
    <source>
        <strain evidence="2 3">Bp0003</strain>
    </source>
</reference>
<dbReference type="AlphaFoldDB" id="A0A4Z1FUL8"/>
<feature type="compositionally biased region" description="Basic and acidic residues" evidence="1">
    <location>
        <begin position="120"/>
        <end position="130"/>
    </location>
</feature>
<evidence type="ECO:0000313" key="3">
    <source>
        <dbReference type="Proteomes" id="UP000297910"/>
    </source>
</evidence>
<gene>
    <name evidence="2" type="ORF">BPAE_0049g00170</name>
</gene>
<name>A0A4Z1FUL8_9HELO</name>
<proteinExistence type="predicted"/>
<dbReference type="Proteomes" id="UP000297910">
    <property type="component" value="Unassembled WGS sequence"/>
</dbReference>
<feature type="compositionally biased region" description="Polar residues" evidence="1">
    <location>
        <begin position="54"/>
        <end position="63"/>
    </location>
</feature>
<feature type="region of interest" description="Disordered" evidence="1">
    <location>
        <begin position="1"/>
        <end position="24"/>
    </location>
</feature>
<dbReference type="EMBL" id="PQXI01000049">
    <property type="protein sequence ID" value="TGO26990.1"/>
    <property type="molecule type" value="Genomic_DNA"/>
</dbReference>